<dbReference type="EMBL" id="JBIYDN010000043">
    <property type="protein sequence ID" value="MFK4448093.1"/>
    <property type="molecule type" value="Genomic_DNA"/>
</dbReference>
<proteinExistence type="inferred from homology"/>
<comment type="similarity">
    <text evidence="2">Belongs to the membrane fusion protein (MFP) (TC 8.A.1) family.</text>
</comment>
<dbReference type="Gene3D" id="2.40.420.20">
    <property type="match status" value="1"/>
</dbReference>
<comment type="subcellular location">
    <subcellularLocation>
        <location evidence="1">Cell envelope</location>
    </subcellularLocation>
</comment>
<dbReference type="Gene3D" id="1.10.287.470">
    <property type="entry name" value="Helix hairpin bin"/>
    <property type="match status" value="1"/>
</dbReference>
<evidence type="ECO:0000259" key="6">
    <source>
        <dbReference type="Pfam" id="PF25967"/>
    </source>
</evidence>
<dbReference type="InterPro" id="IPR058624">
    <property type="entry name" value="MdtA-like_HH"/>
</dbReference>
<dbReference type="SUPFAM" id="SSF111369">
    <property type="entry name" value="HlyD-like secretion proteins"/>
    <property type="match status" value="1"/>
</dbReference>
<evidence type="ECO:0000256" key="2">
    <source>
        <dbReference type="ARBA" id="ARBA00009477"/>
    </source>
</evidence>
<evidence type="ECO:0000256" key="1">
    <source>
        <dbReference type="ARBA" id="ARBA00004196"/>
    </source>
</evidence>
<evidence type="ECO:0000313" key="8">
    <source>
        <dbReference type="Proteomes" id="UP001620514"/>
    </source>
</evidence>
<dbReference type="Proteomes" id="UP001620514">
    <property type="component" value="Unassembled WGS sequence"/>
</dbReference>
<feature type="domain" description="Multidrug resistance protein MdtA-like C-terminal permuted SH3" evidence="6">
    <location>
        <begin position="317"/>
        <end position="369"/>
    </location>
</feature>
<dbReference type="PANTHER" id="PTHR30158">
    <property type="entry name" value="ACRA/E-RELATED COMPONENT OF DRUG EFFLUX TRANSPORTER"/>
    <property type="match status" value="1"/>
</dbReference>
<dbReference type="InterPro" id="IPR058626">
    <property type="entry name" value="MdtA-like_b-barrel"/>
</dbReference>
<dbReference type="Pfam" id="PF25944">
    <property type="entry name" value="Beta-barrel_RND"/>
    <property type="match status" value="1"/>
</dbReference>
<gene>
    <name evidence="7" type="ORF">ABH943_008137</name>
</gene>
<dbReference type="Pfam" id="PF25917">
    <property type="entry name" value="BSH_RND"/>
    <property type="match status" value="1"/>
</dbReference>
<dbReference type="Pfam" id="PF25967">
    <property type="entry name" value="RND-MFP_C"/>
    <property type="match status" value="1"/>
</dbReference>
<organism evidence="7 8">
    <name type="scientific">Caballeronia udeis</name>
    <dbReference type="NCBI Taxonomy" id="1232866"/>
    <lineage>
        <taxon>Bacteria</taxon>
        <taxon>Pseudomonadati</taxon>
        <taxon>Pseudomonadota</taxon>
        <taxon>Betaproteobacteria</taxon>
        <taxon>Burkholderiales</taxon>
        <taxon>Burkholderiaceae</taxon>
        <taxon>Caballeronia</taxon>
    </lineage>
</organism>
<sequence length="414" mass="44780">MSQLTTHFSKRKRFVLQIITLVVVGSSVLLLKTHASAASDSVNAAPTPAPQVTVAQARMFQVDDRQVFTGRLQAVDTIDVRPRVSGYVDEVLFKEGARVHKGDVLFRIDPRPYRAEVDRLAAELAQAKAEAAQARSDSERGRRLLTQSAISQEGSEQLDTAASTSRSKALATGAQLDAAQLNLSFTEVRAPIDGKVSYAMITAGNLVTPDAVLTRVVSVDRIYGYFDVDEQSYLTLQHFRDNGHNVPEVAMALADEHDFTHPGHLDFVDNQLDSGSGTIRLRAVFANAQGAYTPGLYAQIRLQESHPVPRILLRDTAVGTDLGNQFVYVVGPDSKIIYRKVSTGPVFAGLRVVESGIQPGERVVVDGLQHVQPGMVVQPVTVSMDTDLNDREKAELASVAKPVAGSDATALAAR</sequence>
<feature type="domain" description="Multidrug resistance protein MdtA-like barrel-sandwich hybrid" evidence="4">
    <location>
        <begin position="77"/>
        <end position="209"/>
    </location>
</feature>
<dbReference type="Gene3D" id="2.40.30.170">
    <property type="match status" value="1"/>
</dbReference>
<protein>
    <submittedName>
        <fullName evidence="7">Multidrug efflux system membrane fusion protein</fullName>
    </submittedName>
</protein>
<keyword evidence="8" id="KW-1185">Reference proteome</keyword>
<feature type="domain" description="Multidrug resistance protein MdtA-like alpha-helical hairpin" evidence="3">
    <location>
        <begin position="118"/>
        <end position="186"/>
    </location>
</feature>
<dbReference type="InterPro" id="IPR058625">
    <property type="entry name" value="MdtA-like_BSH"/>
</dbReference>
<evidence type="ECO:0000259" key="5">
    <source>
        <dbReference type="Pfam" id="PF25944"/>
    </source>
</evidence>
<evidence type="ECO:0000259" key="4">
    <source>
        <dbReference type="Pfam" id="PF25917"/>
    </source>
</evidence>
<dbReference type="NCBIfam" id="TIGR01730">
    <property type="entry name" value="RND_mfp"/>
    <property type="match status" value="1"/>
</dbReference>
<accession>A0ABW8MWI3</accession>
<name>A0ABW8MWI3_9BURK</name>
<evidence type="ECO:0000313" key="7">
    <source>
        <dbReference type="EMBL" id="MFK4448093.1"/>
    </source>
</evidence>
<dbReference type="InterPro" id="IPR006143">
    <property type="entry name" value="RND_pump_MFP"/>
</dbReference>
<dbReference type="InterPro" id="IPR058627">
    <property type="entry name" value="MdtA-like_C"/>
</dbReference>
<comment type="caution">
    <text evidence="7">The sequence shown here is derived from an EMBL/GenBank/DDBJ whole genome shotgun (WGS) entry which is preliminary data.</text>
</comment>
<dbReference type="Pfam" id="PF25876">
    <property type="entry name" value="HH_MFP_RND"/>
    <property type="match status" value="1"/>
</dbReference>
<dbReference type="Gene3D" id="2.40.50.100">
    <property type="match status" value="1"/>
</dbReference>
<dbReference type="RefSeq" id="WP_404614137.1">
    <property type="nucleotide sequence ID" value="NZ_JBIYDN010000043.1"/>
</dbReference>
<dbReference type="PANTHER" id="PTHR30158:SF26">
    <property type="entry name" value="RESISTANCE-NODULATION-CELL DIVISION (RND) MULTIDRUG EFFLUX MEMBRANE FUSION PROTEIN MEXE"/>
    <property type="match status" value="1"/>
</dbReference>
<reference evidence="7 8" key="1">
    <citation type="submission" date="2024-11" db="EMBL/GenBank/DDBJ databases">
        <title>Using genomics to understand microbial adaptation to soil warming.</title>
        <authorList>
            <person name="Deangelis K.M. PhD."/>
        </authorList>
    </citation>
    <scope>NUCLEOTIDE SEQUENCE [LARGE SCALE GENOMIC DNA]</scope>
    <source>
        <strain evidence="7 8">GAS97</strain>
    </source>
</reference>
<evidence type="ECO:0000259" key="3">
    <source>
        <dbReference type="Pfam" id="PF25876"/>
    </source>
</evidence>
<feature type="domain" description="Multidrug resistance protein MdtA-like beta-barrel" evidence="5">
    <location>
        <begin position="226"/>
        <end position="304"/>
    </location>
</feature>